<comment type="caution">
    <text evidence="1">The sequence shown here is derived from an EMBL/GenBank/DDBJ whole genome shotgun (WGS) entry which is preliminary data.</text>
</comment>
<dbReference type="AlphaFoldDB" id="A0A1Y1WG67"/>
<proteinExistence type="predicted"/>
<name>A0A1Y1WG67_9FUNG</name>
<reference evidence="1 2" key="1">
    <citation type="submission" date="2016-07" db="EMBL/GenBank/DDBJ databases">
        <title>Pervasive Adenine N6-methylation of Active Genes in Fungi.</title>
        <authorList>
            <consortium name="DOE Joint Genome Institute"/>
            <person name="Mondo S.J."/>
            <person name="Dannebaum R.O."/>
            <person name="Kuo R.C."/>
            <person name="Labutti K."/>
            <person name="Haridas S."/>
            <person name="Kuo A."/>
            <person name="Salamov A."/>
            <person name="Ahrendt S.R."/>
            <person name="Lipzen A."/>
            <person name="Sullivan W."/>
            <person name="Andreopoulos W.B."/>
            <person name="Clum A."/>
            <person name="Lindquist E."/>
            <person name="Daum C."/>
            <person name="Ramamoorthy G.K."/>
            <person name="Gryganskyi A."/>
            <person name="Culley D."/>
            <person name="Magnuson J.K."/>
            <person name="James T.Y."/>
            <person name="O'Malley M.A."/>
            <person name="Stajich J.E."/>
            <person name="Spatafora J.W."/>
            <person name="Visel A."/>
            <person name="Grigoriev I.V."/>
        </authorList>
    </citation>
    <scope>NUCLEOTIDE SEQUENCE [LARGE SCALE GENOMIC DNA]</scope>
    <source>
        <strain evidence="1 2">ATCC 12442</strain>
    </source>
</reference>
<sequence length="196" mass="22012">MGDMHLERGDPLESAGWAFLIKRGDLVHIGDCRQPSGTAEAGCFWQMALCRGTCAFGVSALQQMWNTWHTARTARVSPWYCGQNQPLGRQTLSVCCLDCQGPLVYRSCSTEGLIAARWVPQTKEWSVYQRTAVGASREYARPNKLKGFYTFPQDIRDMQANKRHGHLERALALVIQNNPHFAHKVLPPVRANVVDV</sequence>
<dbReference type="RefSeq" id="XP_040745558.1">
    <property type="nucleotide sequence ID" value="XM_040883075.1"/>
</dbReference>
<organism evidence="1 2">
    <name type="scientific">Linderina pennispora</name>
    <dbReference type="NCBI Taxonomy" id="61395"/>
    <lineage>
        <taxon>Eukaryota</taxon>
        <taxon>Fungi</taxon>
        <taxon>Fungi incertae sedis</taxon>
        <taxon>Zoopagomycota</taxon>
        <taxon>Kickxellomycotina</taxon>
        <taxon>Kickxellomycetes</taxon>
        <taxon>Kickxellales</taxon>
        <taxon>Kickxellaceae</taxon>
        <taxon>Linderina</taxon>
    </lineage>
</organism>
<evidence type="ECO:0000313" key="2">
    <source>
        <dbReference type="Proteomes" id="UP000193922"/>
    </source>
</evidence>
<dbReference type="EMBL" id="MCFD01000003">
    <property type="protein sequence ID" value="ORX72134.1"/>
    <property type="molecule type" value="Genomic_DNA"/>
</dbReference>
<keyword evidence="2" id="KW-1185">Reference proteome</keyword>
<gene>
    <name evidence="1" type="ORF">DL89DRAFT_108761</name>
</gene>
<evidence type="ECO:0000313" key="1">
    <source>
        <dbReference type="EMBL" id="ORX72134.1"/>
    </source>
</evidence>
<protein>
    <submittedName>
        <fullName evidence="1">Uncharacterized protein</fullName>
    </submittedName>
</protein>
<dbReference type="GeneID" id="63799723"/>
<dbReference type="Proteomes" id="UP000193922">
    <property type="component" value="Unassembled WGS sequence"/>
</dbReference>
<accession>A0A1Y1WG67</accession>